<evidence type="ECO:0000256" key="1">
    <source>
        <dbReference type="SAM" id="Phobius"/>
    </source>
</evidence>
<feature type="transmembrane region" description="Helical" evidence="1">
    <location>
        <begin position="12"/>
        <end position="30"/>
    </location>
</feature>
<dbReference type="EMBL" id="WAEL01000001">
    <property type="protein sequence ID" value="NID09399.1"/>
    <property type="molecule type" value="Genomic_DNA"/>
</dbReference>
<accession>A0ABX0QAU2</accession>
<evidence type="ECO:0000313" key="3">
    <source>
        <dbReference type="Proteomes" id="UP000606008"/>
    </source>
</evidence>
<reference evidence="3" key="1">
    <citation type="submission" date="2019-09" db="EMBL/GenBank/DDBJ databases">
        <authorList>
            <person name="Jung D.-H."/>
        </authorList>
    </citation>
    <scope>NUCLEOTIDE SEQUENCE [LARGE SCALE GENOMIC DNA]</scope>
    <source>
        <strain evidence="3">JA-25</strain>
    </source>
</reference>
<keyword evidence="3" id="KW-1185">Reference proteome</keyword>
<proteinExistence type="predicted"/>
<comment type="caution">
    <text evidence="2">The sequence shown here is derived from an EMBL/GenBank/DDBJ whole genome shotgun (WGS) entry which is preliminary data.</text>
</comment>
<gene>
    <name evidence="2" type="ORF">F7231_04390</name>
</gene>
<sequence>MEIGNQAGTRENGYWAFAPYIGAFRLFSIWKSRRDRVKPKHKRHYGFSLLECGRFYRSLIAFEVRRQTIMIVLFGFYKQFKLKS</sequence>
<reference evidence="3" key="2">
    <citation type="submission" date="2023-07" db="EMBL/GenBank/DDBJ databases">
        <authorList>
            <person name="Jung D.-H."/>
        </authorList>
    </citation>
    <scope>NUCLEOTIDE SEQUENCE [LARGE SCALE GENOMIC DNA]</scope>
    <source>
        <strain evidence="3">JA-25</strain>
    </source>
</reference>
<organism evidence="2 3">
    <name type="scientific">Fibrivirga algicola</name>
    <dbReference type="NCBI Taxonomy" id="2950420"/>
    <lineage>
        <taxon>Bacteria</taxon>
        <taxon>Pseudomonadati</taxon>
        <taxon>Bacteroidota</taxon>
        <taxon>Cytophagia</taxon>
        <taxon>Cytophagales</taxon>
        <taxon>Spirosomataceae</taxon>
        <taxon>Fibrivirga</taxon>
    </lineage>
</organism>
<protein>
    <submittedName>
        <fullName evidence="2">Uncharacterized protein</fullName>
    </submittedName>
</protein>
<dbReference type="Proteomes" id="UP000606008">
    <property type="component" value="Unassembled WGS sequence"/>
</dbReference>
<dbReference type="RefSeq" id="WP_166691030.1">
    <property type="nucleotide sequence ID" value="NZ_WAEL01000001.1"/>
</dbReference>
<keyword evidence="1" id="KW-0472">Membrane</keyword>
<keyword evidence="1" id="KW-1133">Transmembrane helix</keyword>
<evidence type="ECO:0000313" key="2">
    <source>
        <dbReference type="EMBL" id="NID09399.1"/>
    </source>
</evidence>
<name>A0ABX0QAU2_9BACT</name>
<keyword evidence="1" id="KW-0812">Transmembrane</keyword>